<protein>
    <submittedName>
        <fullName evidence="4">Predicted protein putative</fullName>
    </submittedName>
</protein>
<dbReference type="HOGENOM" id="CLU_040058_3_0_1"/>
<keyword evidence="1" id="KW-0378">Hydrolase</keyword>
<evidence type="ECO:0000313" key="4">
    <source>
        <dbReference type="EMBL" id="CCA19448.1"/>
    </source>
</evidence>
<keyword evidence="2" id="KW-1015">Disulfide bond</keyword>
<dbReference type="InterPro" id="IPR029058">
    <property type="entry name" value="AB_hydrolase_fold"/>
</dbReference>
<gene>
    <name evidence="4" type="primary">AlNc14C71G4881</name>
    <name evidence="4" type="ORF">ALNC14_055910</name>
</gene>
<feature type="chain" id="PRO_5003261595" evidence="3">
    <location>
        <begin position="20"/>
        <end position="202"/>
    </location>
</feature>
<evidence type="ECO:0000256" key="3">
    <source>
        <dbReference type="SAM" id="SignalP"/>
    </source>
</evidence>
<dbReference type="GO" id="GO:0016787">
    <property type="term" value="F:hydrolase activity"/>
    <property type="evidence" value="ECO:0007669"/>
    <property type="project" value="UniProtKB-KW"/>
</dbReference>
<feature type="signal peptide" evidence="3">
    <location>
        <begin position="1"/>
        <end position="19"/>
    </location>
</feature>
<dbReference type="PANTHER" id="PTHR33630">
    <property type="entry name" value="CUTINASE RV1984C-RELATED-RELATED"/>
    <property type="match status" value="1"/>
</dbReference>
<keyword evidence="3" id="KW-0732">Signal</keyword>
<dbReference type="EMBL" id="FR824116">
    <property type="protein sequence ID" value="CCA19448.1"/>
    <property type="molecule type" value="Genomic_DNA"/>
</dbReference>
<dbReference type="SUPFAM" id="SSF53474">
    <property type="entry name" value="alpha/beta-Hydrolases"/>
    <property type="match status" value="1"/>
</dbReference>
<proteinExistence type="predicted"/>
<name>F0WE19_9STRA</name>
<accession>F0WE19</accession>
<dbReference type="InterPro" id="IPR000675">
    <property type="entry name" value="Cutinase/axe"/>
</dbReference>
<dbReference type="SMART" id="SM01110">
    <property type="entry name" value="Cutinase"/>
    <property type="match status" value="1"/>
</dbReference>
<reference evidence="4" key="2">
    <citation type="submission" date="2011-02" db="EMBL/GenBank/DDBJ databases">
        <authorList>
            <person name="MacLean D."/>
        </authorList>
    </citation>
    <scope>NUCLEOTIDE SEQUENCE</scope>
</reference>
<evidence type="ECO:0000256" key="2">
    <source>
        <dbReference type="ARBA" id="ARBA00023157"/>
    </source>
</evidence>
<evidence type="ECO:0000256" key="1">
    <source>
        <dbReference type="ARBA" id="ARBA00022801"/>
    </source>
</evidence>
<reference evidence="4" key="1">
    <citation type="journal article" date="2011" name="PLoS Biol.">
        <title>Gene gain and loss during evolution of obligate parasitism in the white rust pathogen of Arabidopsis thaliana.</title>
        <authorList>
            <person name="Kemen E."/>
            <person name="Gardiner A."/>
            <person name="Schultz-Larsen T."/>
            <person name="Kemen A.C."/>
            <person name="Balmuth A.L."/>
            <person name="Robert-Seilaniantz A."/>
            <person name="Bailey K."/>
            <person name="Holub E."/>
            <person name="Studholme D.J."/>
            <person name="Maclean D."/>
            <person name="Jones J.D."/>
        </authorList>
    </citation>
    <scope>NUCLEOTIDE SEQUENCE</scope>
</reference>
<dbReference type="AlphaFoldDB" id="F0WE19"/>
<organism evidence="4">
    <name type="scientific">Albugo laibachii Nc14</name>
    <dbReference type="NCBI Taxonomy" id="890382"/>
    <lineage>
        <taxon>Eukaryota</taxon>
        <taxon>Sar</taxon>
        <taxon>Stramenopiles</taxon>
        <taxon>Oomycota</taxon>
        <taxon>Peronosporomycetes</taxon>
        <taxon>Albuginales</taxon>
        <taxon>Albuginaceae</taxon>
        <taxon>Albugo</taxon>
    </lineage>
</organism>
<dbReference type="ESTHER" id="9stra-f0we19">
    <property type="family name" value="Cutinase"/>
</dbReference>
<dbReference type="PANTHER" id="PTHR33630:SF9">
    <property type="entry name" value="CUTINASE 4"/>
    <property type="match status" value="1"/>
</dbReference>
<sequence>MMIWLCAAVFGALGVTSTAECPAVALYFARGTFERRGLGQVGVALRDELRRRRANIEVFPIDYPAKLVNPLFHISVQQGARNAAVQIRDMVKKCPDVKLVLAGYSQGAAVIHEIELDDLASSIIAIIVFGDPYRLSLPPKWPIGASRGVICKICRSGDPICLNGLNPKSHLDYELDTPEAANFIIDIIEQSKPSRKYPICDL</sequence>
<dbReference type="Pfam" id="PF01083">
    <property type="entry name" value="Cutinase"/>
    <property type="match status" value="1"/>
</dbReference>
<dbReference type="Gene3D" id="3.40.50.1820">
    <property type="entry name" value="alpha/beta hydrolase"/>
    <property type="match status" value="1"/>
</dbReference>